<sequence>MYARPYLFFIISIQKAFDAPKTEFLLSFSFRLHLCYYKSFGKSSPALQESGIGLQRPNPRSQSQIMGGLRLLHWNARGHAGKATYLKHLLRSQDIDVALVSETFLAATTRFRLPGYEVYRQYHTKPPDHRRAIPRELMRAEDPDAA</sequence>
<evidence type="ECO:0000313" key="2">
    <source>
        <dbReference type="EMBL" id="CAH4034459.1"/>
    </source>
</evidence>
<dbReference type="Gene3D" id="3.60.10.10">
    <property type="entry name" value="Endonuclease/exonuclease/phosphatase"/>
    <property type="match status" value="1"/>
</dbReference>
<evidence type="ECO:0000256" key="1">
    <source>
        <dbReference type="SAM" id="MobiDB-lite"/>
    </source>
</evidence>
<name>A0A9P0TST4_PIEBR</name>
<protein>
    <recommendedName>
        <fullName evidence="4">Endonuclease/exonuclease/phosphatase domain-containing protein</fullName>
    </recommendedName>
</protein>
<dbReference type="AlphaFoldDB" id="A0A9P0TST4"/>
<evidence type="ECO:0008006" key="4">
    <source>
        <dbReference type="Google" id="ProtNLM"/>
    </source>
</evidence>
<dbReference type="InterPro" id="IPR036691">
    <property type="entry name" value="Endo/exonu/phosph_ase_sf"/>
</dbReference>
<dbReference type="EMBL" id="CALOZG010000040">
    <property type="protein sequence ID" value="CAH4034459.1"/>
    <property type="molecule type" value="Genomic_DNA"/>
</dbReference>
<comment type="caution">
    <text evidence="2">The sequence shown here is derived from an EMBL/GenBank/DDBJ whole genome shotgun (WGS) entry which is preliminary data.</text>
</comment>
<feature type="region of interest" description="Disordered" evidence="1">
    <location>
        <begin position="127"/>
        <end position="146"/>
    </location>
</feature>
<evidence type="ECO:0000313" key="3">
    <source>
        <dbReference type="Proteomes" id="UP001152562"/>
    </source>
</evidence>
<dbReference type="SUPFAM" id="SSF56219">
    <property type="entry name" value="DNase I-like"/>
    <property type="match status" value="1"/>
</dbReference>
<keyword evidence="3" id="KW-1185">Reference proteome</keyword>
<accession>A0A9P0TST4</accession>
<dbReference type="Proteomes" id="UP001152562">
    <property type="component" value="Unassembled WGS sequence"/>
</dbReference>
<reference evidence="2" key="1">
    <citation type="submission" date="2022-05" db="EMBL/GenBank/DDBJ databases">
        <authorList>
            <person name="Okamura Y."/>
        </authorList>
    </citation>
    <scope>NUCLEOTIDE SEQUENCE</scope>
</reference>
<organism evidence="2 3">
    <name type="scientific">Pieris brassicae</name>
    <name type="common">White butterfly</name>
    <name type="synonym">Large white butterfly</name>
    <dbReference type="NCBI Taxonomy" id="7116"/>
    <lineage>
        <taxon>Eukaryota</taxon>
        <taxon>Metazoa</taxon>
        <taxon>Ecdysozoa</taxon>
        <taxon>Arthropoda</taxon>
        <taxon>Hexapoda</taxon>
        <taxon>Insecta</taxon>
        <taxon>Pterygota</taxon>
        <taxon>Neoptera</taxon>
        <taxon>Endopterygota</taxon>
        <taxon>Lepidoptera</taxon>
        <taxon>Glossata</taxon>
        <taxon>Ditrysia</taxon>
        <taxon>Papilionoidea</taxon>
        <taxon>Pieridae</taxon>
        <taxon>Pierinae</taxon>
        <taxon>Pieris</taxon>
    </lineage>
</organism>
<gene>
    <name evidence="2" type="ORF">PIBRA_LOCUS10642</name>
</gene>
<proteinExistence type="predicted"/>